<dbReference type="CDD" id="cd06198">
    <property type="entry name" value="FNR_like_3"/>
    <property type="match status" value="1"/>
</dbReference>
<dbReference type="AlphaFoldDB" id="A0A261VTV5"/>
<dbReference type="SUPFAM" id="SSF63380">
    <property type="entry name" value="Riboflavin synthase domain-like"/>
    <property type="match status" value="1"/>
</dbReference>
<feature type="transmembrane region" description="Helical" evidence="13">
    <location>
        <begin position="195"/>
        <end position="213"/>
    </location>
</feature>
<dbReference type="InterPro" id="IPR050415">
    <property type="entry name" value="MRET"/>
</dbReference>
<keyword evidence="12 13" id="KW-0472">Membrane</keyword>
<evidence type="ECO:0000256" key="7">
    <source>
        <dbReference type="ARBA" id="ARBA00022827"/>
    </source>
</evidence>
<dbReference type="PANTHER" id="PTHR47354">
    <property type="entry name" value="NADH OXIDOREDUCTASE HCR"/>
    <property type="match status" value="1"/>
</dbReference>
<feature type="domain" description="FAD-binding FR-type" evidence="14">
    <location>
        <begin position="219"/>
        <end position="319"/>
    </location>
</feature>
<keyword evidence="8 13" id="KW-1133">Transmembrane helix</keyword>
<keyword evidence="7" id="KW-0274">FAD</keyword>
<evidence type="ECO:0000256" key="12">
    <source>
        <dbReference type="ARBA" id="ARBA00023136"/>
    </source>
</evidence>
<evidence type="ECO:0000256" key="3">
    <source>
        <dbReference type="ARBA" id="ARBA00022630"/>
    </source>
</evidence>
<dbReference type="SUPFAM" id="SSF52343">
    <property type="entry name" value="Ferredoxin reductase-like, C-terminal NADP-linked domain"/>
    <property type="match status" value="1"/>
</dbReference>
<comment type="subcellular location">
    <subcellularLocation>
        <location evidence="2">Membrane</location>
        <topology evidence="2">Multi-pass membrane protein</topology>
    </subcellularLocation>
</comment>
<dbReference type="PROSITE" id="PS51384">
    <property type="entry name" value="FAD_FR"/>
    <property type="match status" value="1"/>
</dbReference>
<proteinExistence type="predicted"/>
<dbReference type="GO" id="GO:0050660">
    <property type="term" value="F:flavin adenine dinucleotide binding"/>
    <property type="evidence" value="ECO:0007669"/>
    <property type="project" value="TreeGrafter"/>
</dbReference>
<evidence type="ECO:0000256" key="6">
    <source>
        <dbReference type="ARBA" id="ARBA00022723"/>
    </source>
</evidence>
<dbReference type="InterPro" id="IPR017927">
    <property type="entry name" value="FAD-bd_FR_type"/>
</dbReference>
<dbReference type="Pfam" id="PF08022">
    <property type="entry name" value="FAD_binding_8"/>
    <property type="match status" value="1"/>
</dbReference>
<dbReference type="GO" id="GO:0051537">
    <property type="term" value="F:2 iron, 2 sulfur cluster binding"/>
    <property type="evidence" value="ECO:0007669"/>
    <property type="project" value="UniProtKB-KW"/>
</dbReference>
<evidence type="ECO:0000313" key="15">
    <source>
        <dbReference type="EMBL" id="OZI76723.1"/>
    </source>
</evidence>
<name>A0A261VTV5_9BORD</name>
<evidence type="ECO:0000256" key="8">
    <source>
        <dbReference type="ARBA" id="ARBA00022989"/>
    </source>
</evidence>
<accession>A0A261VTV5</accession>
<dbReference type="Pfam" id="PF01794">
    <property type="entry name" value="Ferric_reduct"/>
    <property type="match status" value="1"/>
</dbReference>
<dbReference type="InterPro" id="IPR013112">
    <property type="entry name" value="FAD-bd_8"/>
</dbReference>
<evidence type="ECO:0000256" key="9">
    <source>
        <dbReference type="ARBA" id="ARBA00023002"/>
    </source>
</evidence>
<feature type="transmembrane region" description="Helical" evidence="13">
    <location>
        <begin position="80"/>
        <end position="96"/>
    </location>
</feature>
<feature type="transmembrane region" description="Helical" evidence="13">
    <location>
        <begin position="136"/>
        <end position="154"/>
    </location>
</feature>
<feature type="transmembrane region" description="Helical" evidence="13">
    <location>
        <begin position="38"/>
        <end position="59"/>
    </location>
</feature>
<evidence type="ECO:0000256" key="5">
    <source>
        <dbReference type="ARBA" id="ARBA00022714"/>
    </source>
</evidence>
<dbReference type="InterPro" id="IPR013130">
    <property type="entry name" value="Fe3_Rdtase_TM_dom"/>
</dbReference>
<keyword evidence="10" id="KW-0408">Iron</keyword>
<dbReference type="Gene3D" id="2.40.30.10">
    <property type="entry name" value="Translation factors"/>
    <property type="match status" value="1"/>
</dbReference>
<dbReference type="Gene3D" id="3.40.50.80">
    <property type="entry name" value="Nucleotide-binding domain of ferredoxin-NADP reductase (FNR) module"/>
    <property type="match status" value="1"/>
</dbReference>
<keyword evidence="9" id="KW-0560">Oxidoreductase</keyword>
<keyword evidence="11" id="KW-0411">Iron-sulfur</keyword>
<keyword evidence="16" id="KW-1185">Reference proteome</keyword>
<dbReference type="GO" id="GO:0016020">
    <property type="term" value="C:membrane"/>
    <property type="evidence" value="ECO:0007669"/>
    <property type="project" value="UniProtKB-SubCell"/>
</dbReference>
<evidence type="ECO:0000256" key="13">
    <source>
        <dbReference type="SAM" id="Phobius"/>
    </source>
</evidence>
<dbReference type="Proteomes" id="UP000215633">
    <property type="component" value="Unassembled WGS sequence"/>
</dbReference>
<evidence type="ECO:0000256" key="10">
    <source>
        <dbReference type="ARBA" id="ARBA00023004"/>
    </source>
</evidence>
<keyword evidence="3" id="KW-0285">Flavoprotein</keyword>
<sequence>MKRIKLGFVILFVALTALWLLADTFFPQPFGYFPLRRAMVQYTGVLAMGAMSLAMILATRPRWLEPWLGGLDKMYRLHKWLGIAALAVGTVHWLWAQGTKWAVGWGWLVKPAGKGAPDFGALEQMLRSQRGLAETLGEWAAFYPAALLIVLALVKRFPYRPFAKTHTILAVIYLVLVFHAIILLEFAYWTQPLGVVMAVLLAAGAVSALLVLCKRVGARSTVAGRVTRVAAFPETRVVQAAIELRGPWPGHRPGQFAFVTFDRREGAHPYTIASAWHAREREVSFLIKVLGDHTARLYETLTPGQPVLVEGPYGCFTFDDRKPRQIWIGAGIGITPFIARMQYLANHPGQRQAIDLVHPSSTRSHAAVDNLAADARAAGVALHLMLDETDGRLDGARLRGAVPDWRQASVWFCGPVAFGAALRRDLVAHGLAPADFHQELFEMR</sequence>
<comment type="caution">
    <text evidence="15">The sequence shown here is derived from an EMBL/GenBank/DDBJ whole genome shotgun (WGS) entry which is preliminary data.</text>
</comment>
<evidence type="ECO:0000256" key="4">
    <source>
        <dbReference type="ARBA" id="ARBA00022692"/>
    </source>
</evidence>
<dbReference type="InterPro" id="IPR039261">
    <property type="entry name" value="FNR_nucleotide-bd"/>
</dbReference>
<keyword evidence="5" id="KW-0001">2Fe-2S</keyword>
<protein>
    <submittedName>
        <fullName evidence="15">Ferric reductase</fullName>
    </submittedName>
</protein>
<dbReference type="GO" id="GO:0016491">
    <property type="term" value="F:oxidoreductase activity"/>
    <property type="evidence" value="ECO:0007669"/>
    <property type="project" value="UniProtKB-KW"/>
</dbReference>
<evidence type="ECO:0000256" key="11">
    <source>
        <dbReference type="ARBA" id="ARBA00023014"/>
    </source>
</evidence>
<dbReference type="RefSeq" id="WP_094807236.1">
    <property type="nucleotide sequence ID" value="NZ_NEVT01000006.1"/>
</dbReference>
<evidence type="ECO:0000256" key="2">
    <source>
        <dbReference type="ARBA" id="ARBA00004141"/>
    </source>
</evidence>
<evidence type="ECO:0000259" key="14">
    <source>
        <dbReference type="PROSITE" id="PS51384"/>
    </source>
</evidence>
<evidence type="ECO:0000313" key="16">
    <source>
        <dbReference type="Proteomes" id="UP000215633"/>
    </source>
</evidence>
<dbReference type="GO" id="GO:0046872">
    <property type="term" value="F:metal ion binding"/>
    <property type="evidence" value="ECO:0007669"/>
    <property type="project" value="UniProtKB-KW"/>
</dbReference>
<feature type="transmembrane region" description="Helical" evidence="13">
    <location>
        <begin position="166"/>
        <end position="189"/>
    </location>
</feature>
<keyword evidence="4 13" id="KW-0812">Transmembrane</keyword>
<dbReference type="EMBL" id="NEVT01000006">
    <property type="protein sequence ID" value="OZI76723.1"/>
    <property type="molecule type" value="Genomic_DNA"/>
</dbReference>
<organism evidence="15 16">
    <name type="scientific">Bordetella genomosp. 2</name>
    <dbReference type="NCBI Taxonomy" id="1983456"/>
    <lineage>
        <taxon>Bacteria</taxon>
        <taxon>Pseudomonadati</taxon>
        <taxon>Pseudomonadota</taxon>
        <taxon>Betaproteobacteria</taxon>
        <taxon>Burkholderiales</taxon>
        <taxon>Alcaligenaceae</taxon>
        <taxon>Bordetella</taxon>
    </lineage>
</organism>
<comment type="cofactor">
    <cofactor evidence="1">
        <name>FAD</name>
        <dbReference type="ChEBI" id="CHEBI:57692"/>
    </cofactor>
</comment>
<dbReference type="InterPro" id="IPR017938">
    <property type="entry name" value="Riboflavin_synthase-like_b-brl"/>
</dbReference>
<gene>
    <name evidence="15" type="ORF">CAL24_16630</name>
</gene>
<reference evidence="16" key="1">
    <citation type="submission" date="2017-05" db="EMBL/GenBank/DDBJ databases">
        <title>Complete and WGS of Bordetella genogroups.</title>
        <authorList>
            <person name="Spilker T."/>
            <person name="Lipuma J."/>
        </authorList>
    </citation>
    <scope>NUCLEOTIDE SEQUENCE [LARGE SCALE GENOMIC DNA]</scope>
    <source>
        <strain evidence="16">AU8256</strain>
    </source>
</reference>
<keyword evidence="6" id="KW-0479">Metal-binding</keyword>
<evidence type="ECO:0000256" key="1">
    <source>
        <dbReference type="ARBA" id="ARBA00001974"/>
    </source>
</evidence>
<dbReference type="PANTHER" id="PTHR47354:SF8">
    <property type="entry name" value="1,2-PHENYLACETYL-COA EPOXIDASE, SUBUNIT E"/>
    <property type="match status" value="1"/>
</dbReference>